<evidence type="ECO:0000256" key="1">
    <source>
        <dbReference type="SAM" id="MobiDB-lite"/>
    </source>
</evidence>
<sequence length="496" mass="55108">MFKSYYNSVVSSARSARWSPWSLLQPQKVSRSIPVTMTSQGIDQDDIPMPLLQKFKTSGHPLYAVRKNREEYLRKSLEEKAKEARWKLSTVTSVEDIPTWPDYATQNELERQPAKKSKGLGLGSKVSIWQGDITKLDVDAIVNAANRSLLGGGGVDGAIHRMAGNKLLQECKILDGCDTGDAKISAGYLLPARYVIHTVGPIVRSCGRDGVPKESRQFLESCYLTCLEKAQQHNNKQRQRQENLARLEMKAANSTQTKEEGEEEEGCRGAEAEKGEAEKERKAVEMSTKGDERLKEERQGGVPDESDGAKVRKHEQKDEGQGDVEDGNATSPKATETDTEKEATKVIDKDGGDVSRREGVGVGAESRNVEESQPTRHPEEAAVESRGALESKPERHLQEAAIVPPEPLIQSIAFPCISTGIFGYPQEDAAHVALETVQKWLETNDKSDIERVVFCLFLDSDVEIYEEQLPKFFPLNGDQNERSEPEEKEKSEEPPS</sequence>
<reference evidence="4" key="1">
    <citation type="submission" date="2025-08" db="UniProtKB">
        <authorList>
            <consortium name="RefSeq"/>
        </authorList>
    </citation>
    <scope>IDENTIFICATION</scope>
</reference>
<dbReference type="PANTHER" id="PTHR11106">
    <property type="entry name" value="GANGLIOSIDE INDUCED DIFFERENTIATION ASSOCIATED PROTEIN 2-RELATED"/>
    <property type="match status" value="1"/>
</dbReference>
<protein>
    <submittedName>
        <fullName evidence="4">O-acetyl-ADP-ribose deacetylase MACROD2-like isoform X1</fullName>
    </submittedName>
</protein>
<dbReference type="GO" id="GO:0140291">
    <property type="term" value="P:peptidyl-glutamate ADP-deribosylation"/>
    <property type="evidence" value="ECO:0007669"/>
    <property type="project" value="TreeGrafter"/>
</dbReference>
<dbReference type="GO" id="GO:0005654">
    <property type="term" value="C:nucleoplasm"/>
    <property type="evidence" value="ECO:0007669"/>
    <property type="project" value="TreeGrafter"/>
</dbReference>
<dbReference type="RefSeq" id="XP_022091315.1">
    <property type="nucleotide sequence ID" value="XM_022235623.1"/>
</dbReference>
<dbReference type="PANTHER" id="PTHR11106:SF27">
    <property type="entry name" value="MACRO DOMAIN-CONTAINING PROTEIN"/>
    <property type="match status" value="1"/>
</dbReference>
<dbReference type="GeneID" id="110979633"/>
<keyword evidence="3" id="KW-1185">Reference proteome</keyword>
<dbReference type="Gene3D" id="3.40.220.10">
    <property type="entry name" value="Leucine Aminopeptidase, subunit E, domain 1"/>
    <property type="match status" value="2"/>
</dbReference>
<evidence type="ECO:0000313" key="3">
    <source>
        <dbReference type="Proteomes" id="UP000694845"/>
    </source>
</evidence>
<dbReference type="InterPro" id="IPR043472">
    <property type="entry name" value="Macro_dom-like"/>
</dbReference>
<dbReference type="Proteomes" id="UP000694845">
    <property type="component" value="Unplaced"/>
</dbReference>
<proteinExistence type="predicted"/>
<feature type="compositionally biased region" description="Basic and acidic residues" evidence="1">
    <location>
        <begin position="335"/>
        <end position="359"/>
    </location>
</feature>
<evidence type="ECO:0000313" key="4">
    <source>
        <dbReference type="RefSeq" id="XP_022091315.1"/>
    </source>
</evidence>
<dbReference type="KEGG" id="aplc:110979633"/>
<feature type="compositionally biased region" description="Basic and acidic residues" evidence="1">
    <location>
        <begin position="367"/>
        <end position="380"/>
    </location>
</feature>
<dbReference type="OrthoDB" id="6133115at2759"/>
<dbReference type="AlphaFoldDB" id="A0A8B7YFZ0"/>
<dbReference type="InterPro" id="IPR002589">
    <property type="entry name" value="Macro_dom"/>
</dbReference>
<dbReference type="PROSITE" id="PS51154">
    <property type="entry name" value="MACRO"/>
    <property type="match status" value="1"/>
</dbReference>
<feature type="region of interest" description="Disordered" evidence="1">
    <location>
        <begin position="251"/>
        <end position="395"/>
    </location>
</feature>
<name>A0A8B7YFZ0_ACAPL</name>
<feature type="compositionally biased region" description="Basic and acidic residues" evidence="1">
    <location>
        <begin position="307"/>
        <end position="320"/>
    </location>
</feature>
<organism evidence="3 4">
    <name type="scientific">Acanthaster planci</name>
    <name type="common">Crown-of-thorns starfish</name>
    <dbReference type="NCBI Taxonomy" id="133434"/>
    <lineage>
        <taxon>Eukaryota</taxon>
        <taxon>Metazoa</taxon>
        <taxon>Echinodermata</taxon>
        <taxon>Eleutherozoa</taxon>
        <taxon>Asterozoa</taxon>
        <taxon>Asteroidea</taxon>
        <taxon>Valvatacea</taxon>
        <taxon>Valvatida</taxon>
        <taxon>Acanthasteridae</taxon>
        <taxon>Acanthaster</taxon>
    </lineage>
</organism>
<dbReference type="Pfam" id="PF01661">
    <property type="entry name" value="Macro"/>
    <property type="match status" value="2"/>
</dbReference>
<dbReference type="SMART" id="SM00506">
    <property type="entry name" value="A1pp"/>
    <property type="match status" value="1"/>
</dbReference>
<feature type="region of interest" description="Disordered" evidence="1">
    <location>
        <begin position="473"/>
        <end position="496"/>
    </location>
</feature>
<feature type="compositionally biased region" description="Basic and acidic residues" evidence="1">
    <location>
        <begin position="479"/>
        <end position="496"/>
    </location>
</feature>
<accession>A0A8B7YFZ0</accession>
<dbReference type="SUPFAM" id="SSF52949">
    <property type="entry name" value="Macro domain-like"/>
    <property type="match status" value="1"/>
</dbReference>
<feature type="domain" description="Macro" evidence="2">
    <location>
        <begin position="113"/>
        <end position="473"/>
    </location>
</feature>
<feature type="compositionally biased region" description="Basic and acidic residues" evidence="1">
    <location>
        <begin position="266"/>
        <end position="299"/>
    </location>
</feature>
<gene>
    <name evidence="4" type="primary">LOC110979633</name>
</gene>
<dbReference type="GO" id="GO:0042278">
    <property type="term" value="P:purine nucleoside metabolic process"/>
    <property type="evidence" value="ECO:0007669"/>
    <property type="project" value="TreeGrafter"/>
</dbReference>
<dbReference type="CDD" id="cd02908">
    <property type="entry name" value="Macro_OAADPr_deacetylase"/>
    <property type="match status" value="1"/>
</dbReference>
<dbReference type="GO" id="GO:0140293">
    <property type="term" value="F:ADP-ribosylglutamate hydrolase activity"/>
    <property type="evidence" value="ECO:0007669"/>
    <property type="project" value="TreeGrafter"/>
</dbReference>
<dbReference type="GO" id="GO:0006974">
    <property type="term" value="P:DNA damage response"/>
    <property type="evidence" value="ECO:0007669"/>
    <property type="project" value="TreeGrafter"/>
</dbReference>
<evidence type="ECO:0000259" key="2">
    <source>
        <dbReference type="PROSITE" id="PS51154"/>
    </source>
</evidence>